<evidence type="ECO:0000256" key="1">
    <source>
        <dbReference type="SAM" id="Phobius"/>
    </source>
</evidence>
<comment type="caution">
    <text evidence="2">The sequence shown here is derived from an EMBL/GenBank/DDBJ whole genome shotgun (WGS) entry which is preliminary data.</text>
</comment>
<reference evidence="3" key="1">
    <citation type="submission" date="2016-05" db="EMBL/GenBank/DDBJ databases">
        <title>Paenibacillus oryzae. sp. nov., isolated from the rice root.</title>
        <authorList>
            <person name="Zhang J."/>
            <person name="Zhang X."/>
        </authorList>
    </citation>
    <scope>NUCLEOTIDE SEQUENCE [LARGE SCALE GENOMIC DNA]</scope>
    <source>
        <strain evidence="3">KCTC13222</strain>
    </source>
</reference>
<protein>
    <submittedName>
        <fullName evidence="2">Uncharacterized protein</fullName>
    </submittedName>
</protein>
<dbReference type="STRING" id="512399.A8709_10930"/>
<evidence type="ECO:0000313" key="2">
    <source>
        <dbReference type="EMBL" id="OCT14687.1"/>
    </source>
</evidence>
<keyword evidence="1" id="KW-0812">Transmembrane</keyword>
<name>A0A1C1A2D5_9BACL</name>
<dbReference type="AlphaFoldDB" id="A0A1C1A2D5"/>
<sequence length="193" mass="21957">MDLHKDRTHIPDYSTSPSYPPYTPYYPISKKRKWAAGMLSFMLPGTGHFYLGLMQRGLFIMMLLILDIFTITALVDHHNASVPTVTLFALFLPVIYFYNLFDVLQLTDHVNRRLELGEFAVNTNDMDIHDPLQKLMKGTNMGVILIIAGGLIFMLSNKPNWFSVLFNLMGSFFGSCILVLAGVAMFILDRKNK</sequence>
<accession>A0A1C1A2D5</accession>
<gene>
    <name evidence="2" type="ORF">A8709_10930</name>
</gene>
<feature type="transmembrane region" description="Helical" evidence="1">
    <location>
        <begin position="58"/>
        <end position="75"/>
    </location>
</feature>
<feature type="transmembrane region" description="Helical" evidence="1">
    <location>
        <begin position="161"/>
        <end position="188"/>
    </location>
</feature>
<dbReference type="OrthoDB" id="82335at2"/>
<keyword evidence="3" id="KW-1185">Reference proteome</keyword>
<feature type="transmembrane region" description="Helical" evidence="1">
    <location>
        <begin position="34"/>
        <end position="51"/>
    </location>
</feature>
<dbReference type="Proteomes" id="UP000093309">
    <property type="component" value="Unassembled WGS sequence"/>
</dbReference>
<feature type="transmembrane region" description="Helical" evidence="1">
    <location>
        <begin position="81"/>
        <end position="101"/>
    </location>
</feature>
<dbReference type="EMBL" id="LYPC01000017">
    <property type="protein sequence ID" value="OCT14687.1"/>
    <property type="molecule type" value="Genomic_DNA"/>
</dbReference>
<organism evidence="2 3">
    <name type="scientific">Paenibacillus pectinilyticus</name>
    <dbReference type="NCBI Taxonomy" id="512399"/>
    <lineage>
        <taxon>Bacteria</taxon>
        <taxon>Bacillati</taxon>
        <taxon>Bacillota</taxon>
        <taxon>Bacilli</taxon>
        <taxon>Bacillales</taxon>
        <taxon>Paenibacillaceae</taxon>
        <taxon>Paenibacillus</taxon>
    </lineage>
</organism>
<keyword evidence="1" id="KW-1133">Transmembrane helix</keyword>
<dbReference type="RefSeq" id="WP_065852856.1">
    <property type="nucleotide sequence ID" value="NZ_LYPC01000017.1"/>
</dbReference>
<feature type="transmembrane region" description="Helical" evidence="1">
    <location>
        <begin position="138"/>
        <end position="155"/>
    </location>
</feature>
<keyword evidence="1" id="KW-0472">Membrane</keyword>
<evidence type="ECO:0000313" key="3">
    <source>
        <dbReference type="Proteomes" id="UP000093309"/>
    </source>
</evidence>
<proteinExistence type="predicted"/>